<sequence>MVDIYESADAAIVPDPSTETDDASAKRNPAAQCKDMYAQQGWFYFSSSLYYLSTEKRSWSESRQDCIKRGADLVIINSEEEQELAVKLKNRLTVWIGLTDRDTEGVWKWVDGTALSTGYWYGGQPNDGGYYGNEDCVISGHTYQSLRSWNDISCSSRFSWICEKRAFH</sequence>
<dbReference type="InterPro" id="IPR001304">
    <property type="entry name" value="C-type_lectin-like"/>
</dbReference>
<dbReference type="InterPro" id="IPR016186">
    <property type="entry name" value="C-type_lectin-like/link_sf"/>
</dbReference>
<evidence type="ECO:0000259" key="3">
    <source>
        <dbReference type="PROSITE" id="PS50041"/>
    </source>
</evidence>
<dbReference type="OrthoDB" id="6337382at2759"/>
<evidence type="ECO:0000256" key="2">
    <source>
        <dbReference type="ARBA" id="ARBA00023157"/>
    </source>
</evidence>
<dbReference type="GeneID" id="115823753"/>
<protein>
    <submittedName>
        <fullName evidence="5">C-type lectin domain family 4 member F-like</fullName>
    </submittedName>
</protein>
<dbReference type="Proteomes" id="UP000504632">
    <property type="component" value="Chromosome 11"/>
</dbReference>
<reference evidence="4" key="1">
    <citation type="submission" date="2024-06" db="UniProtKB">
        <authorList>
            <consortium name="RefSeq"/>
        </authorList>
    </citation>
    <scope>NUCLEOTIDE SEQUENCE [LARGE SCALE GENOMIC DNA]</scope>
</reference>
<dbReference type="InParanoid" id="A0A6J2WJZ6"/>
<dbReference type="PROSITE" id="PS50041">
    <property type="entry name" value="C_TYPE_LECTIN_2"/>
    <property type="match status" value="1"/>
</dbReference>
<keyword evidence="1" id="KW-0430">Lectin</keyword>
<dbReference type="CDD" id="cd03590">
    <property type="entry name" value="CLECT_DC-SIGN_like"/>
    <property type="match status" value="1"/>
</dbReference>
<reference evidence="5" key="2">
    <citation type="submission" date="2025-08" db="UniProtKB">
        <authorList>
            <consortium name="RefSeq"/>
        </authorList>
    </citation>
    <scope>IDENTIFICATION</scope>
</reference>
<dbReference type="Pfam" id="PF00059">
    <property type="entry name" value="Lectin_C"/>
    <property type="match status" value="1"/>
</dbReference>
<name>A0A6J2WJZ6_CHACN</name>
<dbReference type="GO" id="GO:0030246">
    <property type="term" value="F:carbohydrate binding"/>
    <property type="evidence" value="ECO:0007669"/>
    <property type="project" value="UniProtKB-KW"/>
</dbReference>
<dbReference type="RefSeq" id="XP_030643641.1">
    <property type="nucleotide sequence ID" value="XM_030787781.1"/>
</dbReference>
<evidence type="ECO:0000313" key="5">
    <source>
        <dbReference type="RefSeq" id="XP_030643641.1"/>
    </source>
</evidence>
<dbReference type="PANTHER" id="PTHR22803">
    <property type="entry name" value="MANNOSE, PHOSPHOLIPASE, LECTIN RECEPTOR RELATED"/>
    <property type="match status" value="1"/>
</dbReference>
<evidence type="ECO:0000313" key="4">
    <source>
        <dbReference type="Proteomes" id="UP000504632"/>
    </source>
</evidence>
<keyword evidence="2" id="KW-1015">Disulfide bond</keyword>
<keyword evidence="4" id="KW-1185">Reference proteome</keyword>
<dbReference type="SUPFAM" id="SSF56436">
    <property type="entry name" value="C-type lectin-like"/>
    <property type="match status" value="1"/>
</dbReference>
<dbReference type="PROSITE" id="PS00615">
    <property type="entry name" value="C_TYPE_LECTIN_1"/>
    <property type="match status" value="1"/>
</dbReference>
<feature type="domain" description="C-type lectin" evidence="3">
    <location>
        <begin position="45"/>
        <end position="163"/>
    </location>
</feature>
<accession>A0A6J2WJZ6</accession>
<proteinExistence type="predicted"/>
<organism evidence="4 5">
    <name type="scientific">Chanos chanos</name>
    <name type="common">Milkfish</name>
    <name type="synonym">Mugil chanos</name>
    <dbReference type="NCBI Taxonomy" id="29144"/>
    <lineage>
        <taxon>Eukaryota</taxon>
        <taxon>Metazoa</taxon>
        <taxon>Chordata</taxon>
        <taxon>Craniata</taxon>
        <taxon>Vertebrata</taxon>
        <taxon>Euteleostomi</taxon>
        <taxon>Actinopterygii</taxon>
        <taxon>Neopterygii</taxon>
        <taxon>Teleostei</taxon>
        <taxon>Ostariophysi</taxon>
        <taxon>Gonorynchiformes</taxon>
        <taxon>Chanidae</taxon>
        <taxon>Chanos</taxon>
    </lineage>
</organism>
<dbReference type="SMART" id="SM00034">
    <property type="entry name" value="CLECT"/>
    <property type="match status" value="1"/>
</dbReference>
<gene>
    <name evidence="5" type="primary">LOC115823753</name>
</gene>
<dbReference type="InterPro" id="IPR050111">
    <property type="entry name" value="C-type_lectin/snaclec_domain"/>
</dbReference>
<evidence type="ECO:0000256" key="1">
    <source>
        <dbReference type="ARBA" id="ARBA00022734"/>
    </source>
</evidence>
<dbReference type="InterPro" id="IPR016187">
    <property type="entry name" value="CTDL_fold"/>
</dbReference>
<dbReference type="AlphaFoldDB" id="A0A6J2WJZ6"/>
<dbReference type="InterPro" id="IPR018378">
    <property type="entry name" value="C-type_lectin_CS"/>
</dbReference>
<dbReference type="InterPro" id="IPR033989">
    <property type="entry name" value="CD209-like_CTLD"/>
</dbReference>
<dbReference type="Gene3D" id="3.10.100.10">
    <property type="entry name" value="Mannose-Binding Protein A, subunit A"/>
    <property type="match status" value="1"/>
</dbReference>